<proteinExistence type="predicted"/>
<keyword evidence="1" id="KW-1133">Transmembrane helix</keyword>
<keyword evidence="1" id="KW-0472">Membrane</keyword>
<dbReference type="AlphaFoldDB" id="A0A7C5DC47"/>
<accession>A0A7C5DC47</accession>
<gene>
    <name evidence="2" type="ORF">ENL01_03280</name>
</gene>
<name>A0A7C5DC47_9CHLB</name>
<keyword evidence="1" id="KW-0812">Transmembrane</keyword>
<dbReference type="Proteomes" id="UP000886059">
    <property type="component" value="Unassembled WGS sequence"/>
</dbReference>
<reference evidence="2" key="1">
    <citation type="journal article" date="2020" name="mSystems">
        <title>Genome- and Community-Level Interaction Insights into Carbon Utilization and Element Cycling Functions of Hydrothermarchaeota in Hydrothermal Sediment.</title>
        <authorList>
            <person name="Zhou Z."/>
            <person name="Liu Y."/>
            <person name="Xu W."/>
            <person name="Pan J."/>
            <person name="Luo Z.H."/>
            <person name="Li M."/>
        </authorList>
    </citation>
    <scope>NUCLEOTIDE SEQUENCE [LARGE SCALE GENOMIC DNA]</scope>
    <source>
        <strain evidence="2">HyVt-628</strain>
    </source>
</reference>
<protein>
    <submittedName>
        <fullName evidence="2">Uncharacterized protein</fullName>
    </submittedName>
</protein>
<comment type="caution">
    <text evidence="2">The sequence shown here is derived from an EMBL/GenBank/DDBJ whole genome shotgun (WGS) entry which is preliminary data.</text>
</comment>
<dbReference type="EMBL" id="DRSK01000189">
    <property type="protein sequence ID" value="HHE07909.1"/>
    <property type="molecule type" value="Genomic_DNA"/>
</dbReference>
<organism evidence="2">
    <name type="scientific">Chlorobaculum parvum</name>
    <dbReference type="NCBI Taxonomy" id="274539"/>
    <lineage>
        <taxon>Bacteria</taxon>
        <taxon>Pseudomonadati</taxon>
        <taxon>Chlorobiota</taxon>
        <taxon>Chlorobiia</taxon>
        <taxon>Chlorobiales</taxon>
        <taxon>Chlorobiaceae</taxon>
        <taxon>Chlorobaculum</taxon>
    </lineage>
</organism>
<evidence type="ECO:0000313" key="2">
    <source>
        <dbReference type="EMBL" id="HHE07909.1"/>
    </source>
</evidence>
<evidence type="ECO:0000256" key="1">
    <source>
        <dbReference type="SAM" id="Phobius"/>
    </source>
</evidence>
<feature type="transmembrane region" description="Helical" evidence="1">
    <location>
        <begin position="12"/>
        <end position="38"/>
    </location>
</feature>
<sequence>MKKKRGQVRKWLTAFILSPGMIFTLAYLLVWVGTNFYLDHAFKRHLKQVFLSETGQRLQLDVRSLETGLTLNSIILKKIELSPLNAPENQRTEPGQMQIAKLEIDWPDMCFLPFSPPDKQHSMREIARQILSHTAQ</sequence>